<evidence type="ECO:0000313" key="2">
    <source>
        <dbReference type="EMBL" id="AFP99280.1"/>
    </source>
</evidence>
<evidence type="ECO:0000256" key="1">
    <source>
        <dbReference type="SAM" id="Phobius"/>
    </source>
</evidence>
<protein>
    <submittedName>
        <fullName evidence="2">Uncharacterized protein</fullName>
    </submittedName>
</protein>
<sequence>SVINIRSFFWQILIFVQVQIRSSLTVFVLLLKFSFFLRCCHTTDVFFSSKQLWLKFSHYSHSCKSISSIYESYFFLFNKFLFSTFSFSFFLYLM</sequence>
<reference evidence="2" key="1">
    <citation type="submission" date="2012-08" db="EMBL/GenBank/DDBJ databases">
        <title>Functional transcriptomics of wild caught Lutzomyia intermedia salivary glands: Identification of a protective salivary protein against Leishmania braziliensis infection.</title>
        <authorList>
            <person name="de Moura T.R."/>
            <person name="Oliveira F."/>
            <person name="Carneiro M.W."/>
            <person name="Miranda J.C."/>
            <person name="Clarencio J."/>
            <person name="Barral-Netto M."/>
            <person name="Barral A."/>
            <person name="Brodskyn C."/>
            <person name="Ribeiro J.M.C."/>
            <person name="Valenzuela J.G."/>
            <person name="de Oliveira C.I."/>
        </authorList>
    </citation>
    <scope>NUCLEOTIDE SEQUENCE</scope>
    <source>
        <tissue evidence="2">Salivary gland</tissue>
    </source>
</reference>
<keyword evidence="1" id="KW-0472">Membrane</keyword>
<proteinExistence type="evidence at transcript level"/>
<keyword evidence="1" id="KW-0812">Transmembrane</keyword>
<feature type="non-terminal residue" evidence="2">
    <location>
        <position position="1"/>
    </location>
</feature>
<dbReference type="EMBL" id="KA660102">
    <property type="protein sequence ID" value="AFP99280.1"/>
    <property type="molecule type" value="mRNA"/>
</dbReference>
<dbReference type="AlphaFoldDB" id="J7HBV2"/>
<keyword evidence="1" id="KW-1133">Transmembrane helix</keyword>
<feature type="transmembrane region" description="Helical" evidence="1">
    <location>
        <begin position="73"/>
        <end position="93"/>
    </location>
</feature>
<accession>J7HBV2</accession>
<name>J7HBV2_9DIPT</name>
<feature type="transmembrane region" description="Helical" evidence="1">
    <location>
        <begin position="12"/>
        <end position="31"/>
    </location>
</feature>
<organism evidence="2">
    <name type="scientific">Nyssomyia intermedia</name>
    <dbReference type="NCBI Taxonomy" id="182990"/>
    <lineage>
        <taxon>Eukaryota</taxon>
        <taxon>Metazoa</taxon>
        <taxon>Ecdysozoa</taxon>
        <taxon>Arthropoda</taxon>
        <taxon>Hexapoda</taxon>
        <taxon>Insecta</taxon>
        <taxon>Pterygota</taxon>
        <taxon>Neoptera</taxon>
        <taxon>Endopterygota</taxon>
        <taxon>Diptera</taxon>
        <taxon>Nematocera</taxon>
        <taxon>Psychodoidea</taxon>
        <taxon>Psychodidae</taxon>
        <taxon>Nyssomyia</taxon>
    </lineage>
</organism>